<dbReference type="PANTHER" id="PTHR37610">
    <property type="entry name" value="CCHC-TYPE DOMAIN-CONTAINING PROTEIN"/>
    <property type="match status" value="1"/>
</dbReference>
<accession>A0A660KN43</accession>
<protein>
    <submittedName>
        <fullName evidence="1">Uncharacterized protein</fullName>
    </submittedName>
</protein>
<name>A0A660KN43_9ROSI</name>
<sequence>MEIKDGMSAAVLDQVLDKDNYVAWSVRVKTYLRAHDLWEIVEGTTEPPTQEDDEAAFKTWCEKNSMALNAIQVSCRQDTLSMIMQISLAKIAWNTLAEKYNVSNNTNSGHSFSLSPSL</sequence>
<dbReference type="AlphaFoldDB" id="A0A660KN43"/>
<keyword evidence="2" id="KW-1185">Reference proteome</keyword>
<dbReference type="Pfam" id="PF14223">
    <property type="entry name" value="Retrotran_gag_2"/>
    <property type="match status" value="1"/>
</dbReference>
<organism evidence="1 2">
    <name type="scientific">Carpinus fangiana</name>
    <dbReference type="NCBI Taxonomy" id="176857"/>
    <lineage>
        <taxon>Eukaryota</taxon>
        <taxon>Viridiplantae</taxon>
        <taxon>Streptophyta</taxon>
        <taxon>Embryophyta</taxon>
        <taxon>Tracheophyta</taxon>
        <taxon>Spermatophyta</taxon>
        <taxon>Magnoliopsida</taxon>
        <taxon>eudicotyledons</taxon>
        <taxon>Gunneridae</taxon>
        <taxon>Pentapetalae</taxon>
        <taxon>rosids</taxon>
        <taxon>fabids</taxon>
        <taxon>Fagales</taxon>
        <taxon>Betulaceae</taxon>
        <taxon>Carpinus</taxon>
    </lineage>
</organism>
<dbReference type="OrthoDB" id="8063676at2759"/>
<proteinExistence type="predicted"/>
<dbReference type="PANTHER" id="PTHR37610:SF84">
    <property type="entry name" value="DUF4219 DOMAIN-CONTAINING PROTEIN"/>
    <property type="match status" value="1"/>
</dbReference>
<reference evidence="1 2" key="1">
    <citation type="submission" date="2019-06" db="EMBL/GenBank/DDBJ databases">
        <title>A chromosomal-level reference genome of Carpinus fangiana (Coryloideae, Betulaceae).</title>
        <authorList>
            <person name="Yang X."/>
            <person name="Wang Z."/>
            <person name="Zhang L."/>
            <person name="Hao G."/>
            <person name="Liu J."/>
            <person name="Yang Y."/>
        </authorList>
    </citation>
    <scope>NUCLEOTIDE SEQUENCE [LARGE SCALE GENOMIC DNA]</scope>
    <source>
        <strain evidence="1">Cfa_2016G</strain>
        <tissue evidence="1">Leaf</tissue>
    </source>
</reference>
<dbReference type="Proteomes" id="UP000327013">
    <property type="component" value="Chromosome 4"/>
</dbReference>
<evidence type="ECO:0000313" key="1">
    <source>
        <dbReference type="EMBL" id="KAE8037802.1"/>
    </source>
</evidence>
<dbReference type="EMBL" id="CM017324">
    <property type="protein sequence ID" value="KAE8037802.1"/>
    <property type="molecule type" value="Genomic_DNA"/>
</dbReference>
<evidence type="ECO:0000313" key="2">
    <source>
        <dbReference type="Proteomes" id="UP000327013"/>
    </source>
</evidence>
<gene>
    <name evidence="1" type="ORF">FH972_010359</name>
</gene>